<dbReference type="OrthoDB" id="9804721at2"/>
<evidence type="ECO:0000313" key="4">
    <source>
        <dbReference type="Proteomes" id="UP000241158"/>
    </source>
</evidence>
<dbReference type="Pfam" id="PF00582">
    <property type="entry name" value="Usp"/>
    <property type="match status" value="1"/>
</dbReference>
<evidence type="ECO:0000259" key="2">
    <source>
        <dbReference type="Pfam" id="PF00582"/>
    </source>
</evidence>
<dbReference type="Gene3D" id="3.40.50.12370">
    <property type="match status" value="1"/>
</dbReference>
<comment type="similarity">
    <text evidence="1">Belongs to the universal stress protein A family.</text>
</comment>
<dbReference type="PRINTS" id="PR01438">
    <property type="entry name" value="UNVRSLSTRESS"/>
</dbReference>
<dbReference type="AlphaFoldDB" id="A0A2P7ASB3"/>
<dbReference type="InterPro" id="IPR006016">
    <property type="entry name" value="UspA"/>
</dbReference>
<dbReference type="SUPFAM" id="SSF52402">
    <property type="entry name" value="Adenine nucleotide alpha hydrolases-like"/>
    <property type="match status" value="1"/>
</dbReference>
<dbReference type="EMBL" id="PGGN01000003">
    <property type="protein sequence ID" value="PSH57109.1"/>
    <property type="molecule type" value="Genomic_DNA"/>
</dbReference>
<proteinExistence type="inferred from homology"/>
<evidence type="ECO:0000256" key="1">
    <source>
        <dbReference type="ARBA" id="ARBA00008791"/>
    </source>
</evidence>
<organism evidence="3 4">
    <name type="scientific">Phyllobacterium endophyticum</name>
    <dbReference type="NCBI Taxonomy" id="1149773"/>
    <lineage>
        <taxon>Bacteria</taxon>
        <taxon>Pseudomonadati</taxon>
        <taxon>Pseudomonadota</taxon>
        <taxon>Alphaproteobacteria</taxon>
        <taxon>Hyphomicrobiales</taxon>
        <taxon>Phyllobacteriaceae</taxon>
        <taxon>Phyllobacterium</taxon>
    </lineage>
</organism>
<comment type="caution">
    <text evidence="3">The sequence shown here is derived from an EMBL/GenBank/DDBJ whole genome shotgun (WGS) entry which is preliminary data.</text>
</comment>
<dbReference type="RefSeq" id="WP_106717874.1">
    <property type="nucleotide sequence ID" value="NZ_JACHXT010000003.1"/>
</dbReference>
<sequence length="277" mass="29636">MRTLGFLPLLTYPDASSEKFVMNAIAVAKHLDLDVRAQCIYVDIPDVSNAFSGILLDVPQMIREAENKSRAAGKTLLDALRTAAVEAGVAVTTDETNAPPSGIGEIAATQARYGDLSLMEWDSANSSIRVVAEEVLFNSGRPVILLPSAMTVGVIDHVMIAWDGSRVAARALADATPFLLRAKRISVATVLDEKPIDKNSGEQLALALQRRGLDAEVLTLRVGDRAIGEAIQAHALEFGVQLLVMGGFGHSRIRDFVLGGATADVLNDVRLPILFSH</sequence>
<name>A0A2P7ASB3_9HYPH</name>
<keyword evidence="4" id="KW-1185">Reference proteome</keyword>
<protein>
    <submittedName>
        <fullName evidence="3">Universal stress protein</fullName>
    </submittedName>
</protein>
<dbReference type="InterPro" id="IPR006015">
    <property type="entry name" value="Universal_stress_UspA"/>
</dbReference>
<dbReference type="CDD" id="cd00293">
    <property type="entry name" value="USP-like"/>
    <property type="match status" value="1"/>
</dbReference>
<reference evidence="4" key="1">
    <citation type="submission" date="2017-11" db="EMBL/GenBank/DDBJ databases">
        <authorList>
            <person name="Kuznetsova I."/>
            <person name="Sazanova A."/>
            <person name="Chirak E."/>
            <person name="Safronova V."/>
            <person name="Willems A."/>
        </authorList>
    </citation>
    <scope>NUCLEOTIDE SEQUENCE [LARGE SCALE GENOMIC DNA]</scope>
    <source>
        <strain evidence="4">PEPV15</strain>
    </source>
</reference>
<accession>A0A2P7ASB3</accession>
<dbReference type="Proteomes" id="UP000241158">
    <property type="component" value="Unassembled WGS sequence"/>
</dbReference>
<gene>
    <name evidence="3" type="ORF">CU100_17770</name>
</gene>
<evidence type="ECO:0000313" key="3">
    <source>
        <dbReference type="EMBL" id="PSH57109.1"/>
    </source>
</evidence>
<feature type="domain" description="UspA" evidence="2">
    <location>
        <begin position="156"/>
        <end position="274"/>
    </location>
</feature>